<comment type="caution">
    <text evidence="2">The sequence shown here is derived from an EMBL/GenBank/DDBJ whole genome shotgun (WGS) entry which is preliminary data.</text>
</comment>
<reference evidence="2 3" key="1">
    <citation type="journal article" date="2014" name="Mol. Plant">
        <title>Chromosome Scale Genome Assembly and Transcriptome Profiling of Nannochloropsis gaditana in Nitrogen Depletion.</title>
        <authorList>
            <person name="Corteggiani Carpinelli E."/>
            <person name="Telatin A."/>
            <person name="Vitulo N."/>
            <person name="Forcato C."/>
            <person name="D'Angelo M."/>
            <person name="Schiavon R."/>
            <person name="Vezzi A."/>
            <person name="Giacometti G.M."/>
            <person name="Morosinotto T."/>
            <person name="Valle G."/>
        </authorList>
    </citation>
    <scope>NUCLEOTIDE SEQUENCE [LARGE SCALE GENOMIC DNA]</scope>
    <source>
        <strain evidence="2 3">B-31</strain>
    </source>
</reference>
<evidence type="ECO:0000313" key="2">
    <source>
        <dbReference type="EMBL" id="EWM22976.1"/>
    </source>
</evidence>
<proteinExistence type="predicted"/>
<feature type="region of interest" description="Disordered" evidence="1">
    <location>
        <begin position="49"/>
        <end position="74"/>
    </location>
</feature>
<organism evidence="2 3">
    <name type="scientific">Nannochloropsis gaditana</name>
    <dbReference type="NCBI Taxonomy" id="72520"/>
    <lineage>
        <taxon>Eukaryota</taxon>
        <taxon>Sar</taxon>
        <taxon>Stramenopiles</taxon>
        <taxon>Ochrophyta</taxon>
        <taxon>Eustigmatophyceae</taxon>
        <taxon>Eustigmatales</taxon>
        <taxon>Monodopsidaceae</taxon>
        <taxon>Nannochloropsis</taxon>
    </lineage>
</organism>
<name>W7TR73_9STRA</name>
<protein>
    <submittedName>
        <fullName evidence="2">Uncharacterized protein</fullName>
    </submittedName>
</protein>
<sequence length="178" mass="19305">MCAERQDEGGFRGRGEVVDGRGRTDPVSLLPTHLGRCEALRRHITRKFGDSRRMGGGENVRRPRIRGGNGAKGIVDASSQAGEAVQHSARGRMCSVRKAALIPLPVWQIEGIMTRVPVSGIRHCISFHVQASGNGATSPQDSARNLGKRAPAPRAAYKIACRRSWAMRPMLTATSRRG</sequence>
<dbReference type="Proteomes" id="UP000019335">
    <property type="component" value="Chromosome 19"/>
</dbReference>
<feature type="compositionally biased region" description="Basic and acidic residues" evidence="1">
    <location>
        <begin position="49"/>
        <end position="61"/>
    </location>
</feature>
<gene>
    <name evidence="2" type="ORF">Naga_100586g2</name>
</gene>
<dbReference type="AlphaFoldDB" id="W7TR73"/>
<evidence type="ECO:0000256" key="1">
    <source>
        <dbReference type="SAM" id="MobiDB-lite"/>
    </source>
</evidence>
<accession>W7TR73</accession>
<feature type="region of interest" description="Disordered" evidence="1">
    <location>
        <begin position="1"/>
        <end position="24"/>
    </location>
</feature>
<keyword evidence="3" id="KW-1185">Reference proteome</keyword>
<evidence type="ECO:0000313" key="3">
    <source>
        <dbReference type="Proteomes" id="UP000019335"/>
    </source>
</evidence>
<dbReference type="EMBL" id="AZIL01001960">
    <property type="protein sequence ID" value="EWM22976.1"/>
    <property type="molecule type" value="Genomic_DNA"/>
</dbReference>